<dbReference type="Gene3D" id="2.120.10.30">
    <property type="entry name" value="TolB, C-terminal domain"/>
    <property type="match status" value="1"/>
</dbReference>
<keyword evidence="1" id="KW-0732">Signal</keyword>
<feature type="signal peptide" evidence="1">
    <location>
        <begin position="1"/>
        <end position="20"/>
    </location>
</feature>
<dbReference type="SUPFAM" id="SSF63829">
    <property type="entry name" value="Calcium-dependent phosphotriesterase"/>
    <property type="match status" value="1"/>
</dbReference>
<comment type="caution">
    <text evidence="2">The sequence shown here is derived from an EMBL/GenBank/DDBJ whole genome shotgun (WGS) entry which is preliminary data.</text>
</comment>
<proteinExistence type="predicted"/>
<evidence type="ECO:0000256" key="1">
    <source>
        <dbReference type="SAM" id="SignalP"/>
    </source>
</evidence>
<evidence type="ECO:0000313" key="3">
    <source>
        <dbReference type="Proteomes" id="UP000676565"/>
    </source>
</evidence>
<name>A0ABS5BXR3_9BACT</name>
<keyword evidence="3" id="KW-1185">Reference proteome</keyword>
<evidence type="ECO:0000313" key="2">
    <source>
        <dbReference type="EMBL" id="MBP3958499.1"/>
    </source>
</evidence>
<gene>
    <name evidence="2" type="ORF">J8F10_24895</name>
</gene>
<reference evidence="2 3" key="1">
    <citation type="submission" date="2021-04" db="EMBL/GenBank/DDBJ databases">
        <authorList>
            <person name="Ivanova A."/>
        </authorList>
    </citation>
    <scope>NUCLEOTIDE SEQUENCE [LARGE SCALE GENOMIC DNA]</scope>
    <source>
        <strain evidence="2 3">G18</strain>
    </source>
</reference>
<protein>
    <submittedName>
        <fullName evidence="2">Uncharacterized protein</fullName>
    </submittedName>
</protein>
<dbReference type="Proteomes" id="UP000676565">
    <property type="component" value="Unassembled WGS sequence"/>
</dbReference>
<dbReference type="RefSeq" id="WP_210658545.1">
    <property type="nucleotide sequence ID" value="NZ_JAGKQQ010000001.1"/>
</dbReference>
<sequence length="170" mass="18286">MKRFLASVVLVLVVSSVGRAQDMPLAQILIDGEGWKKVENPGSQAPRRPVLTHSPDGSTAFRWALSSGRFIEARQIKAPDAQPYIAYCPLRPKNGDAAIEVTGLVTDRDGRIYAATEIGVQVFDPTGRLCGVLAPAAPGKPEYLALEGDTLTLWISATKYARKLNAVGVK</sequence>
<dbReference type="EMBL" id="JAGKQQ010000001">
    <property type="protein sequence ID" value="MBP3958499.1"/>
    <property type="molecule type" value="Genomic_DNA"/>
</dbReference>
<organism evidence="2 3">
    <name type="scientific">Gemmata palustris</name>
    <dbReference type="NCBI Taxonomy" id="2822762"/>
    <lineage>
        <taxon>Bacteria</taxon>
        <taxon>Pseudomonadati</taxon>
        <taxon>Planctomycetota</taxon>
        <taxon>Planctomycetia</taxon>
        <taxon>Gemmatales</taxon>
        <taxon>Gemmataceae</taxon>
        <taxon>Gemmata</taxon>
    </lineage>
</organism>
<accession>A0ABS5BXR3</accession>
<feature type="chain" id="PRO_5046937145" evidence="1">
    <location>
        <begin position="21"/>
        <end position="170"/>
    </location>
</feature>
<dbReference type="InterPro" id="IPR011042">
    <property type="entry name" value="6-blade_b-propeller_TolB-like"/>
</dbReference>